<dbReference type="AlphaFoldDB" id="A0AAW2P2I9"/>
<reference evidence="2" key="1">
    <citation type="submission" date="2020-06" db="EMBL/GenBank/DDBJ databases">
        <authorList>
            <person name="Li T."/>
            <person name="Hu X."/>
            <person name="Zhang T."/>
            <person name="Song X."/>
            <person name="Zhang H."/>
            <person name="Dai N."/>
            <person name="Sheng W."/>
            <person name="Hou X."/>
            <person name="Wei L."/>
        </authorList>
    </citation>
    <scope>NUCLEOTIDE SEQUENCE</scope>
    <source>
        <strain evidence="2">G02</strain>
        <tissue evidence="2">Leaf</tissue>
    </source>
</reference>
<proteinExistence type="predicted"/>
<feature type="compositionally biased region" description="Basic and acidic residues" evidence="1">
    <location>
        <begin position="62"/>
        <end position="72"/>
    </location>
</feature>
<reference evidence="2" key="2">
    <citation type="journal article" date="2024" name="Plant">
        <title>Genomic evolution and insights into agronomic trait innovations of Sesamum species.</title>
        <authorList>
            <person name="Miao H."/>
            <person name="Wang L."/>
            <person name="Qu L."/>
            <person name="Liu H."/>
            <person name="Sun Y."/>
            <person name="Le M."/>
            <person name="Wang Q."/>
            <person name="Wei S."/>
            <person name="Zheng Y."/>
            <person name="Lin W."/>
            <person name="Duan Y."/>
            <person name="Cao H."/>
            <person name="Xiong S."/>
            <person name="Wang X."/>
            <person name="Wei L."/>
            <person name="Li C."/>
            <person name="Ma Q."/>
            <person name="Ju M."/>
            <person name="Zhao R."/>
            <person name="Li G."/>
            <person name="Mu C."/>
            <person name="Tian Q."/>
            <person name="Mei H."/>
            <person name="Zhang T."/>
            <person name="Gao T."/>
            <person name="Zhang H."/>
        </authorList>
    </citation>
    <scope>NUCLEOTIDE SEQUENCE</scope>
    <source>
        <strain evidence="2">G02</strain>
    </source>
</reference>
<feature type="compositionally biased region" description="Basic and acidic residues" evidence="1">
    <location>
        <begin position="35"/>
        <end position="45"/>
    </location>
</feature>
<sequence>MRRLHPDSKKAEKPPVSVYVQKRTMKPPVSQPVVETKDTGRTGQHEEDEVVEVAPGAAHSGGVDKGESGCCV</sequence>
<name>A0AAW2P2I9_SESRA</name>
<feature type="region of interest" description="Disordered" evidence="1">
    <location>
        <begin position="1"/>
        <end position="72"/>
    </location>
</feature>
<organism evidence="2">
    <name type="scientific">Sesamum radiatum</name>
    <name type="common">Black benniseed</name>
    <dbReference type="NCBI Taxonomy" id="300843"/>
    <lineage>
        <taxon>Eukaryota</taxon>
        <taxon>Viridiplantae</taxon>
        <taxon>Streptophyta</taxon>
        <taxon>Embryophyta</taxon>
        <taxon>Tracheophyta</taxon>
        <taxon>Spermatophyta</taxon>
        <taxon>Magnoliopsida</taxon>
        <taxon>eudicotyledons</taxon>
        <taxon>Gunneridae</taxon>
        <taxon>Pentapetalae</taxon>
        <taxon>asterids</taxon>
        <taxon>lamiids</taxon>
        <taxon>Lamiales</taxon>
        <taxon>Pedaliaceae</taxon>
        <taxon>Sesamum</taxon>
    </lineage>
</organism>
<evidence type="ECO:0000313" key="2">
    <source>
        <dbReference type="EMBL" id="KAL0349696.1"/>
    </source>
</evidence>
<feature type="compositionally biased region" description="Basic and acidic residues" evidence="1">
    <location>
        <begin position="1"/>
        <end position="13"/>
    </location>
</feature>
<comment type="caution">
    <text evidence="2">The sequence shown here is derived from an EMBL/GenBank/DDBJ whole genome shotgun (WGS) entry which is preliminary data.</text>
</comment>
<gene>
    <name evidence="2" type="ORF">Sradi_4118800</name>
</gene>
<protein>
    <submittedName>
        <fullName evidence="2">Uncharacterized protein</fullName>
    </submittedName>
</protein>
<evidence type="ECO:0000256" key="1">
    <source>
        <dbReference type="SAM" id="MobiDB-lite"/>
    </source>
</evidence>
<dbReference type="EMBL" id="JACGWJ010000018">
    <property type="protein sequence ID" value="KAL0349696.1"/>
    <property type="molecule type" value="Genomic_DNA"/>
</dbReference>
<accession>A0AAW2P2I9</accession>